<dbReference type="RefSeq" id="WP_108027281.1">
    <property type="nucleotide sequence ID" value="NZ_QAYC01000007.1"/>
</dbReference>
<dbReference type="GO" id="GO:0022857">
    <property type="term" value="F:transmembrane transporter activity"/>
    <property type="evidence" value="ECO:0007669"/>
    <property type="project" value="InterPro"/>
</dbReference>
<dbReference type="PANTHER" id="PTHR32196:SF63">
    <property type="entry name" value="INNER MEMBRANE ABC TRANSPORTER PERMEASE PROTEIN YJFF"/>
    <property type="match status" value="1"/>
</dbReference>
<keyword evidence="4 6" id="KW-1133">Transmembrane helix</keyword>
<comment type="subcellular location">
    <subcellularLocation>
        <location evidence="1">Cell membrane</location>
        <topology evidence="1">Multi-pass membrane protein</topology>
    </subcellularLocation>
</comment>
<evidence type="ECO:0000256" key="3">
    <source>
        <dbReference type="ARBA" id="ARBA00022692"/>
    </source>
</evidence>
<dbReference type="PANTHER" id="PTHR32196">
    <property type="entry name" value="ABC TRANSPORTER PERMEASE PROTEIN YPHD-RELATED-RELATED"/>
    <property type="match status" value="1"/>
</dbReference>
<evidence type="ECO:0000256" key="1">
    <source>
        <dbReference type="ARBA" id="ARBA00004651"/>
    </source>
</evidence>
<feature type="transmembrane region" description="Helical" evidence="6">
    <location>
        <begin position="321"/>
        <end position="339"/>
    </location>
</feature>
<feature type="transmembrane region" description="Helical" evidence="6">
    <location>
        <begin position="184"/>
        <end position="205"/>
    </location>
</feature>
<organism evidence="7 8">
    <name type="scientific">Rhodovulum kholense</name>
    <dbReference type="NCBI Taxonomy" id="453584"/>
    <lineage>
        <taxon>Bacteria</taxon>
        <taxon>Pseudomonadati</taxon>
        <taxon>Pseudomonadota</taxon>
        <taxon>Alphaproteobacteria</taxon>
        <taxon>Rhodobacterales</taxon>
        <taxon>Paracoccaceae</taxon>
        <taxon>Rhodovulum</taxon>
    </lineage>
</organism>
<dbReference type="GO" id="GO:0005886">
    <property type="term" value="C:plasma membrane"/>
    <property type="evidence" value="ECO:0007669"/>
    <property type="project" value="UniProtKB-SubCell"/>
</dbReference>
<dbReference type="EMBL" id="QAYC01000007">
    <property type="protein sequence ID" value="PTW49647.1"/>
    <property type="molecule type" value="Genomic_DNA"/>
</dbReference>
<keyword evidence="2" id="KW-1003">Cell membrane</keyword>
<keyword evidence="5 6" id="KW-0472">Membrane</keyword>
<proteinExistence type="predicted"/>
<sequence>MSPDLRRLGARASRKAAPLGALALFLLLYLVYNMLHPRGFSGAVLIQNANESVALVFLAIAQTLPVPLGGLDLSVGAEMTLANCLASELVTGPPLQVALGMAATLLAGTAFGALNGLVVVYGRLQPIIATLATGAIAIGLALILRPRPGGRVDADLSWALTNDLAELVATWNLADPEAAWLRPVAWIPVPILIVLVVALGVWLPFRRSLTGRTVYAIGSAEPAAVLSGLPVARARIAAFTLAGFFAACGGLCLAIQTSSGNADIAQAGTYTLNSIAAVVLGGTSLMGGVGGALGSIVGALLVRTLSFYFRILSVDPLLQPLIEGAVLLAAVSLGALRTLRVRNRLELFR</sequence>
<dbReference type="Pfam" id="PF02653">
    <property type="entry name" value="BPD_transp_2"/>
    <property type="match status" value="1"/>
</dbReference>
<evidence type="ECO:0000256" key="5">
    <source>
        <dbReference type="ARBA" id="ARBA00023136"/>
    </source>
</evidence>
<dbReference type="InterPro" id="IPR001851">
    <property type="entry name" value="ABC_transp_permease"/>
</dbReference>
<feature type="transmembrane region" description="Helical" evidence="6">
    <location>
        <begin position="275"/>
        <end position="301"/>
    </location>
</feature>
<dbReference type="Proteomes" id="UP000244037">
    <property type="component" value="Unassembled WGS sequence"/>
</dbReference>
<feature type="transmembrane region" description="Helical" evidence="6">
    <location>
        <begin position="236"/>
        <end position="255"/>
    </location>
</feature>
<evidence type="ECO:0000313" key="8">
    <source>
        <dbReference type="Proteomes" id="UP000244037"/>
    </source>
</evidence>
<dbReference type="CDD" id="cd06579">
    <property type="entry name" value="TM_PBP1_transp_AraH_like"/>
    <property type="match status" value="1"/>
</dbReference>
<protein>
    <submittedName>
        <fullName evidence="7">Monosaccharide ABC transporter membrane protein (CUT2 family)</fullName>
    </submittedName>
</protein>
<feature type="transmembrane region" description="Helical" evidence="6">
    <location>
        <begin position="97"/>
        <end position="121"/>
    </location>
</feature>
<evidence type="ECO:0000256" key="2">
    <source>
        <dbReference type="ARBA" id="ARBA00022475"/>
    </source>
</evidence>
<keyword evidence="3 6" id="KW-0812">Transmembrane</keyword>
<reference evidence="7 8" key="1">
    <citation type="submission" date="2018-04" db="EMBL/GenBank/DDBJ databases">
        <title>Genomic Encyclopedia of Archaeal and Bacterial Type Strains, Phase II (KMG-II): from individual species to whole genera.</title>
        <authorList>
            <person name="Goeker M."/>
        </authorList>
    </citation>
    <scope>NUCLEOTIDE SEQUENCE [LARGE SCALE GENOMIC DNA]</scope>
    <source>
        <strain evidence="7 8">DSM 19783</strain>
    </source>
</reference>
<gene>
    <name evidence="7" type="ORF">C8N38_107169</name>
</gene>
<comment type="caution">
    <text evidence="7">The sequence shown here is derived from an EMBL/GenBank/DDBJ whole genome shotgun (WGS) entry which is preliminary data.</text>
</comment>
<name>A0A8E2VLC3_9RHOB</name>
<dbReference type="OrthoDB" id="9784538at2"/>
<feature type="transmembrane region" description="Helical" evidence="6">
    <location>
        <begin position="16"/>
        <end position="35"/>
    </location>
</feature>
<evidence type="ECO:0000313" key="7">
    <source>
        <dbReference type="EMBL" id="PTW49647.1"/>
    </source>
</evidence>
<evidence type="ECO:0000256" key="4">
    <source>
        <dbReference type="ARBA" id="ARBA00022989"/>
    </source>
</evidence>
<evidence type="ECO:0000256" key="6">
    <source>
        <dbReference type="SAM" id="Phobius"/>
    </source>
</evidence>
<keyword evidence="8" id="KW-1185">Reference proteome</keyword>
<dbReference type="AlphaFoldDB" id="A0A8E2VLC3"/>
<accession>A0A8E2VLC3</accession>
<feature type="transmembrane region" description="Helical" evidence="6">
    <location>
        <begin position="127"/>
        <end position="144"/>
    </location>
</feature>